<dbReference type="Pfam" id="PF13855">
    <property type="entry name" value="LRR_8"/>
    <property type="match status" value="2"/>
</dbReference>
<evidence type="ECO:0000313" key="6">
    <source>
        <dbReference type="Proteomes" id="UP001168821"/>
    </source>
</evidence>
<evidence type="ECO:0000256" key="1">
    <source>
        <dbReference type="ARBA" id="ARBA00022614"/>
    </source>
</evidence>
<dbReference type="Pfam" id="PF00560">
    <property type="entry name" value="LRR_1"/>
    <property type="match status" value="1"/>
</dbReference>
<dbReference type="PROSITE" id="PS51450">
    <property type="entry name" value="LRR"/>
    <property type="match status" value="5"/>
</dbReference>
<sequence>MVSFNREYTLDKIGNGSSDWALLSQKVYHGGWEAENGEQMRKRILRKFKKINIETVQNLMRVNLYNTSYYLVPLSKNMKLILLILPILVTECLGCSNFCRNNSDYNYNLYRRRYPSYYVQTINCTITCSNIYTISDIFWNYKEQFYDQFLKIEDSNITTLHSNELSKFTTILKLFLSNNHIQTILPGAFTGLTKLKELYLDNNNLSEISKGIFTSLHRLEILDLSENNLVRIEQYALMGVSDLKTLYLQNNKLSQLDDNIFDKLSQLSDIDLSGNPLIKVPNLPLTGLNYLNLGNTSLKDVSILPELNSTMKVLNLTSSHLDRVDFSKFRNVETLDVSNNNLSTLENFQNFQVDTLDLSNNKIRFINGGFKKLLSLNMANNQLEIVNNTLFNDSKSMLVIHLGFNNISLIEKDAFRDLSRLRYLFLQSNTLTKIEPRLFKDLTSLMYLSLANNSMEELQHGTFENLKSLLVLDISYNKILELHPYNFYSLQKLQLVDFSFNKISSFDVDDMSKHLSSLKNISLNGNSWKCRQLIQMSQSLNQMGITIKEGNSYDVENFHGVACQNDKISSQENIPDVSMKQLFDEFQNLLNETLNKFEFQRFLNEDFENSNFVKFFRENYNETNFVKFFSDYNSSKSVVSEKPALSAEEETIEHILEGCEGLRESEESREEVLNKDGKGLDWMKDLQKIRELRQGVGK</sequence>
<dbReference type="SMART" id="SM00365">
    <property type="entry name" value="LRR_SD22"/>
    <property type="match status" value="9"/>
</dbReference>
<keyword evidence="4" id="KW-0325">Glycoprotein</keyword>
<dbReference type="Proteomes" id="UP001168821">
    <property type="component" value="Unassembled WGS sequence"/>
</dbReference>
<evidence type="ECO:0000256" key="3">
    <source>
        <dbReference type="ARBA" id="ARBA00022737"/>
    </source>
</evidence>
<evidence type="ECO:0000256" key="4">
    <source>
        <dbReference type="ARBA" id="ARBA00023180"/>
    </source>
</evidence>
<dbReference type="SMART" id="SM00369">
    <property type="entry name" value="LRR_TYP"/>
    <property type="match status" value="12"/>
</dbReference>
<dbReference type="SUPFAM" id="SSF52058">
    <property type="entry name" value="L domain-like"/>
    <property type="match status" value="2"/>
</dbReference>
<keyword evidence="2" id="KW-0732">Signal</keyword>
<dbReference type="InterPro" id="IPR001611">
    <property type="entry name" value="Leu-rich_rpt"/>
</dbReference>
<dbReference type="InterPro" id="IPR032675">
    <property type="entry name" value="LRR_dom_sf"/>
</dbReference>
<accession>A0AA38IA71</accession>
<proteinExistence type="predicted"/>
<dbReference type="PANTHER" id="PTHR24373:SF275">
    <property type="entry name" value="TIR DOMAIN-CONTAINING PROTEIN"/>
    <property type="match status" value="1"/>
</dbReference>
<gene>
    <name evidence="5" type="ORF">Zmor_018326</name>
</gene>
<dbReference type="Gene3D" id="3.80.10.10">
    <property type="entry name" value="Ribonuclease Inhibitor"/>
    <property type="match status" value="3"/>
</dbReference>
<protein>
    <submittedName>
        <fullName evidence="5">Uncharacterized protein</fullName>
    </submittedName>
</protein>
<organism evidence="5 6">
    <name type="scientific">Zophobas morio</name>
    <dbReference type="NCBI Taxonomy" id="2755281"/>
    <lineage>
        <taxon>Eukaryota</taxon>
        <taxon>Metazoa</taxon>
        <taxon>Ecdysozoa</taxon>
        <taxon>Arthropoda</taxon>
        <taxon>Hexapoda</taxon>
        <taxon>Insecta</taxon>
        <taxon>Pterygota</taxon>
        <taxon>Neoptera</taxon>
        <taxon>Endopterygota</taxon>
        <taxon>Coleoptera</taxon>
        <taxon>Polyphaga</taxon>
        <taxon>Cucujiformia</taxon>
        <taxon>Tenebrionidae</taxon>
        <taxon>Zophobas</taxon>
    </lineage>
</organism>
<reference evidence="5" key="1">
    <citation type="journal article" date="2023" name="G3 (Bethesda)">
        <title>Whole genome assemblies of Zophobas morio and Tenebrio molitor.</title>
        <authorList>
            <person name="Kaur S."/>
            <person name="Stinson S.A."/>
            <person name="diCenzo G.C."/>
        </authorList>
    </citation>
    <scope>NUCLEOTIDE SEQUENCE</scope>
    <source>
        <strain evidence="5">QUZm001</strain>
    </source>
</reference>
<keyword evidence="6" id="KW-1185">Reference proteome</keyword>
<dbReference type="InterPro" id="IPR003591">
    <property type="entry name" value="Leu-rich_rpt_typical-subtyp"/>
</dbReference>
<comment type="caution">
    <text evidence="5">The sequence shown here is derived from an EMBL/GenBank/DDBJ whole genome shotgun (WGS) entry which is preliminary data.</text>
</comment>
<evidence type="ECO:0000256" key="2">
    <source>
        <dbReference type="ARBA" id="ARBA00022729"/>
    </source>
</evidence>
<dbReference type="PANTHER" id="PTHR24373">
    <property type="entry name" value="SLIT RELATED LEUCINE-RICH REPEAT NEURONAL PROTEIN"/>
    <property type="match status" value="1"/>
</dbReference>
<name>A0AA38IA71_9CUCU</name>
<evidence type="ECO:0000313" key="5">
    <source>
        <dbReference type="EMBL" id="KAJ3652352.1"/>
    </source>
</evidence>
<keyword evidence="1" id="KW-0433">Leucine-rich repeat</keyword>
<dbReference type="InterPro" id="IPR050328">
    <property type="entry name" value="Dev_Immune_Receptor"/>
</dbReference>
<keyword evidence="3" id="KW-0677">Repeat</keyword>
<dbReference type="EMBL" id="JALNTZ010000005">
    <property type="protein sequence ID" value="KAJ3652352.1"/>
    <property type="molecule type" value="Genomic_DNA"/>
</dbReference>
<dbReference type="FunFam" id="3.80.10.10:FF:000770">
    <property type="entry name" value="Uncharacterized protein"/>
    <property type="match status" value="1"/>
</dbReference>
<dbReference type="AlphaFoldDB" id="A0AA38IA71"/>